<reference evidence="4" key="1">
    <citation type="journal article" date="2019" name="Int. J. Syst. Evol. Microbiol.">
        <title>The Global Catalogue of Microorganisms (GCM) 10K type strain sequencing project: providing services to taxonomists for standard genome sequencing and annotation.</title>
        <authorList>
            <consortium name="The Broad Institute Genomics Platform"/>
            <consortium name="The Broad Institute Genome Sequencing Center for Infectious Disease"/>
            <person name="Wu L."/>
            <person name="Ma J."/>
        </authorList>
    </citation>
    <scope>NUCLEOTIDE SEQUENCE [LARGE SCALE GENOMIC DNA]</scope>
    <source>
        <strain evidence="4">JCM 16702</strain>
    </source>
</reference>
<keyword evidence="2" id="KW-0812">Transmembrane</keyword>
<gene>
    <name evidence="3" type="ORF">GCM10022214_45110</name>
</gene>
<evidence type="ECO:0000313" key="4">
    <source>
        <dbReference type="Proteomes" id="UP001500683"/>
    </source>
</evidence>
<proteinExistence type="predicted"/>
<keyword evidence="2" id="KW-0472">Membrane</keyword>
<evidence type="ECO:0000256" key="2">
    <source>
        <dbReference type="SAM" id="Phobius"/>
    </source>
</evidence>
<accession>A0ABP7W6Z2</accession>
<organism evidence="3 4">
    <name type="scientific">Actinomadura miaoliensis</name>
    <dbReference type="NCBI Taxonomy" id="430685"/>
    <lineage>
        <taxon>Bacteria</taxon>
        <taxon>Bacillati</taxon>
        <taxon>Actinomycetota</taxon>
        <taxon>Actinomycetes</taxon>
        <taxon>Streptosporangiales</taxon>
        <taxon>Thermomonosporaceae</taxon>
        <taxon>Actinomadura</taxon>
    </lineage>
</organism>
<sequence length="125" mass="14591">MASKLTRRKKERYRILAGWGLPAVFSAAAWDVGRAELWGLPILIWLCYELFFAPVLCGVETSRKHPCRQRAYGRIRACNEPSHHVYKRDHLLLLLGFRVRERQITAPARKPRRSRLPQEDEQPEG</sequence>
<keyword evidence="4" id="KW-1185">Reference proteome</keyword>
<comment type="caution">
    <text evidence="3">The sequence shown here is derived from an EMBL/GenBank/DDBJ whole genome shotgun (WGS) entry which is preliminary data.</text>
</comment>
<keyword evidence="2" id="KW-1133">Transmembrane helix</keyword>
<evidence type="ECO:0000313" key="3">
    <source>
        <dbReference type="EMBL" id="GAA4081284.1"/>
    </source>
</evidence>
<evidence type="ECO:0000256" key="1">
    <source>
        <dbReference type="SAM" id="MobiDB-lite"/>
    </source>
</evidence>
<feature type="transmembrane region" description="Helical" evidence="2">
    <location>
        <begin position="39"/>
        <end position="59"/>
    </location>
</feature>
<name>A0ABP7W6Z2_9ACTN</name>
<dbReference type="EMBL" id="BAAAZG010000029">
    <property type="protein sequence ID" value="GAA4081284.1"/>
    <property type="molecule type" value="Genomic_DNA"/>
</dbReference>
<protein>
    <submittedName>
        <fullName evidence="3">Uncharacterized protein</fullName>
    </submittedName>
</protein>
<feature type="region of interest" description="Disordered" evidence="1">
    <location>
        <begin position="105"/>
        <end position="125"/>
    </location>
</feature>
<dbReference type="Proteomes" id="UP001500683">
    <property type="component" value="Unassembled WGS sequence"/>
</dbReference>